<dbReference type="PANTHER" id="PTHR43531">
    <property type="entry name" value="PROTEIN ICFG"/>
    <property type="match status" value="1"/>
</dbReference>
<evidence type="ECO:0000259" key="4">
    <source>
        <dbReference type="PROSITE" id="PS50111"/>
    </source>
</evidence>
<dbReference type="EMBL" id="JAVDXO010000011">
    <property type="protein sequence ID" value="MDR7308457.1"/>
    <property type="molecule type" value="Genomic_DNA"/>
</dbReference>
<dbReference type="Pfam" id="PF00015">
    <property type="entry name" value="MCPsignal"/>
    <property type="match status" value="1"/>
</dbReference>
<evidence type="ECO:0000256" key="3">
    <source>
        <dbReference type="PROSITE-ProRule" id="PRU00284"/>
    </source>
</evidence>
<dbReference type="PROSITE" id="PS50111">
    <property type="entry name" value="CHEMOTAXIS_TRANSDUC_2"/>
    <property type="match status" value="1"/>
</dbReference>
<dbReference type="Pfam" id="PF12729">
    <property type="entry name" value="4HB_MCP_1"/>
    <property type="match status" value="1"/>
</dbReference>
<accession>A0ABU1ZSD0</accession>
<proteinExistence type="inferred from homology"/>
<organism evidence="6 7">
    <name type="scientific">Rhodoferax saidenbachensis</name>
    <dbReference type="NCBI Taxonomy" id="1484693"/>
    <lineage>
        <taxon>Bacteria</taxon>
        <taxon>Pseudomonadati</taxon>
        <taxon>Pseudomonadota</taxon>
        <taxon>Betaproteobacteria</taxon>
        <taxon>Burkholderiales</taxon>
        <taxon>Comamonadaceae</taxon>
        <taxon>Rhodoferax</taxon>
    </lineage>
</organism>
<dbReference type="Gene3D" id="1.10.287.950">
    <property type="entry name" value="Methyl-accepting chemotaxis protein"/>
    <property type="match status" value="1"/>
</dbReference>
<sequence length="514" mass="54701">MSIAKRLTLAFGTVLFFFFSFAVVTAYEISEVSKASARLLKTNSLTQKLGALEKEIRQNSVRSIAIGFSDGSTVLGLFQKDLASSAQRINEHLNAITAEGISVDLAPEFKAHQTLIDGWGNLQQEMLKLRSEGDVGAAREMLQSQFLEVVNQLNLKSQRLIDMQAEEARQAHDGLNQGFKRLYLSGGVILLLGLLVSLFTSVRVAKYVVRGLLQVKHCVSRIGTGDLTSKVAFGGHDEVAEILQEVGLMQEKLIEIVTAVQTGAGHVALASAEIAQGNLSLSNRTESQAAAVEEATSSIEDLKVTVSSNVKSSVEATVLAKQANQQAEIGRAIANQMVKTMASIDESSKKISDITGLIDSIAFQTNILALNAAVEAARAGENGRGFAVVASEVRSLAGKSADAAKGIRVLIDDSTSRVNSGNAQIAKVGEAVQLISQSIDSLDALISEIHAGGASQNRDVNQVWDSIKFMETFTQENAALVEEMASAAASTGKQAADLLQVANVFRLSRLALTA</sequence>
<evidence type="ECO:0000313" key="6">
    <source>
        <dbReference type="EMBL" id="MDR7308457.1"/>
    </source>
</evidence>
<gene>
    <name evidence="6" type="ORF">J2X15_003769</name>
</gene>
<dbReference type="PROSITE" id="PS50885">
    <property type="entry name" value="HAMP"/>
    <property type="match status" value="1"/>
</dbReference>
<keyword evidence="7" id="KW-1185">Reference proteome</keyword>
<evidence type="ECO:0000256" key="2">
    <source>
        <dbReference type="ARBA" id="ARBA00029447"/>
    </source>
</evidence>
<reference evidence="6 7" key="1">
    <citation type="submission" date="2023-07" db="EMBL/GenBank/DDBJ databases">
        <title>Sorghum-associated microbial communities from plants grown in Nebraska, USA.</title>
        <authorList>
            <person name="Schachtman D."/>
        </authorList>
    </citation>
    <scope>NUCLEOTIDE SEQUENCE [LARGE SCALE GENOMIC DNA]</scope>
    <source>
        <strain evidence="6 7">BE308</strain>
    </source>
</reference>
<evidence type="ECO:0000259" key="5">
    <source>
        <dbReference type="PROSITE" id="PS50885"/>
    </source>
</evidence>
<dbReference type="InterPro" id="IPR024478">
    <property type="entry name" value="HlyB_4HB_MCP"/>
</dbReference>
<evidence type="ECO:0000256" key="1">
    <source>
        <dbReference type="ARBA" id="ARBA00022500"/>
    </source>
</evidence>
<dbReference type="InterPro" id="IPR004089">
    <property type="entry name" value="MCPsignal_dom"/>
</dbReference>
<feature type="domain" description="Methyl-accepting transducer" evidence="4">
    <location>
        <begin position="263"/>
        <end position="492"/>
    </location>
</feature>
<name>A0ABU1ZSD0_9BURK</name>
<dbReference type="InterPro" id="IPR051310">
    <property type="entry name" value="MCP_chemotaxis"/>
</dbReference>
<evidence type="ECO:0000313" key="7">
    <source>
        <dbReference type="Proteomes" id="UP001268089"/>
    </source>
</evidence>
<comment type="caution">
    <text evidence="6">The sequence shown here is derived from an EMBL/GenBank/DDBJ whole genome shotgun (WGS) entry which is preliminary data.</text>
</comment>
<dbReference type="RefSeq" id="WP_310345792.1">
    <property type="nucleotide sequence ID" value="NZ_JAVDXO010000011.1"/>
</dbReference>
<keyword evidence="1" id="KW-0145">Chemotaxis</keyword>
<dbReference type="Pfam" id="PF00672">
    <property type="entry name" value="HAMP"/>
    <property type="match status" value="1"/>
</dbReference>
<dbReference type="PANTHER" id="PTHR43531:SF11">
    <property type="entry name" value="METHYL-ACCEPTING CHEMOTAXIS PROTEIN 3"/>
    <property type="match status" value="1"/>
</dbReference>
<dbReference type="InterPro" id="IPR003660">
    <property type="entry name" value="HAMP_dom"/>
</dbReference>
<comment type="similarity">
    <text evidence="2">Belongs to the methyl-accepting chemotaxis (MCP) protein family.</text>
</comment>
<feature type="domain" description="HAMP" evidence="5">
    <location>
        <begin position="206"/>
        <end position="258"/>
    </location>
</feature>
<protein>
    <submittedName>
        <fullName evidence="6">Methyl-accepting chemotaxis protein</fullName>
    </submittedName>
</protein>
<dbReference type="Proteomes" id="UP001268089">
    <property type="component" value="Unassembled WGS sequence"/>
</dbReference>
<dbReference type="SMART" id="SM00283">
    <property type="entry name" value="MA"/>
    <property type="match status" value="1"/>
</dbReference>
<keyword evidence="3" id="KW-0807">Transducer</keyword>
<dbReference type="SUPFAM" id="SSF58104">
    <property type="entry name" value="Methyl-accepting chemotaxis protein (MCP) signaling domain"/>
    <property type="match status" value="1"/>
</dbReference>